<dbReference type="EMBL" id="CAKXYY010000002">
    <property type="protein sequence ID" value="CAH2350752.1"/>
    <property type="molecule type" value="Genomic_DNA"/>
</dbReference>
<keyword evidence="4" id="KW-1185">Reference proteome</keyword>
<keyword evidence="1" id="KW-0175">Coiled coil</keyword>
<proteinExistence type="predicted"/>
<feature type="compositionally biased region" description="Basic and acidic residues" evidence="2">
    <location>
        <begin position="214"/>
        <end position="232"/>
    </location>
</feature>
<feature type="region of interest" description="Disordered" evidence="2">
    <location>
        <begin position="649"/>
        <end position="691"/>
    </location>
</feature>
<reference evidence="3" key="1">
    <citation type="submission" date="2022-03" db="EMBL/GenBank/DDBJ databases">
        <authorList>
            <person name="Legras J.-L."/>
            <person name="Devillers H."/>
            <person name="Grondin C."/>
        </authorList>
    </citation>
    <scope>NUCLEOTIDE SEQUENCE</scope>
    <source>
        <strain evidence="3">CLIB 1423</strain>
    </source>
</reference>
<dbReference type="AlphaFoldDB" id="A0A9P0QLB5"/>
<evidence type="ECO:0000256" key="2">
    <source>
        <dbReference type="SAM" id="MobiDB-lite"/>
    </source>
</evidence>
<evidence type="ECO:0000313" key="4">
    <source>
        <dbReference type="Proteomes" id="UP000837801"/>
    </source>
</evidence>
<accession>A0A9P0QLB5</accession>
<feature type="coiled-coil region" evidence="1">
    <location>
        <begin position="53"/>
        <end position="80"/>
    </location>
</feature>
<comment type="caution">
    <text evidence="3">The sequence shown here is derived from an EMBL/GenBank/DDBJ whole genome shotgun (WGS) entry which is preliminary data.</text>
</comment>
<feature type="region of interest" description="Disordered" evidence="2">
    <location>
        <begin position="214"/>
        <end position="234"/>
    </location>
</feature>
<feature type="region of interest" description="Disordered" evidence="2">
    <location>
        <begin position="1"/>
        <end position="51"/>
    </location>
</feature>
<gene>
    <name evidence="3" type="ORF">CLIB1423_02S04324</name>
</gene>
<feature type="compositionally biased region" description="Polar residues" evidence="2">
    <location>
        <begin position="1"/>
        <end position="29"/>
    </location>
</feature>
<feature type="compositionally biased region" description="Acidic residues" evidence="2">
    <location>
        <begin position="657"/>
        <end position="676"/>
    </location>
</feature>
<evidence type="ECO:0000256" key="1">
    <source>
        <dbReference type="SAM" id="Coils"/>
    </source>
</evidence>
<protein>
    <submittedName>
        <fullName evidence="3">Uncharacterized protein</fullName>
    </submittedName>
</protein>
<name>A0A9P0QLB5_9ASCO</name>
<evidence type="ECO:0000313" key="3">
    <source>
        <dbReference type="EMBL" id="CAH2350752.1"/>
    </source>
</evidence>
<sequence>MIHGLTTPNSKPLGISSQTNSPISTPKNSPNKKRLQTKMARASSTPTSANTSASAITLSLNNLQNDYNNLERSYADLLLRSNSISIDKLQLEKDLQLKAEIIAEQSDKIVSYESIINSMKVEYGKNQELYEKELFYYKELVSDLELKINKLTKELDSIEPQVTQFDDNSAALEDISKKYTDLLKDFKILQSNFEVEQSSKLVLMDQIEYITHEMDNNQKDKSNSEYDYKNESSNEFIGGDIESKEIHMDTFHTLNALHEQSDSESDSDNEVRGKHGRMLSLADEISSSSPIKDLEKEEKRNKRVTSVLHNPNFKFPPSPDPEDKQKQRQSLPAKLKTSSPHLDQEEFVLSPLKLTANHNGSSSSYFDLANASITKSERRYSNSKPHHSRYNSHDVFPITVEFEQLQSENGLRAASVPEKIHNAATEGRRNRNSAFLAETSIEEGQVSNRNSMLTESSSKRSSLLMDQSILTNDMTKQEIMKLKFELQSLKLHNEKLLSYIGFELQKQKKNIKKLSHKQSLNSMRNNMEYSDAKLIEKSRDMLIHKKRVLRSVSINPIVSKRGDGNNNRSSQIISKGLLKKNEDGTEGLIGFPYQLFDGDDEYGFLNDPNHGSRLFDNGIKSYYEIDEEIEEHEDGSLRGPKKYKSQIFRHSEAMSSDYDEDDDDIEAEEEDDEDSWQDVSEAEGTISNKAPSTSVFNHIKGLFISNHTTNKHKTTNDTVDETLKYKFFTIAVGILIIGIRFSHNQNIHHQ</sequence>
<feature type="region of interest" description="Disordered" evidence="2">
    <location>
        <begin position="257"/>
        <end position="340"/>
    </location>
</feature>
<dbReference type="OrthoDB" id="3995760at2759"/>
<dbReference type="Proteomes" id="UP000837801">
    <property type="component" value="Unassembled WGS sequence"/>
</dbReference>
<organism evidence="3 4">
    <name type="scientific">[Candida] railenensis</name>
    <dbReference type="NCBI Taxonomy" id="45579"/>
    <lineage>
        <taxon>Eukaryota</taxon>
        <taxon>Fungi</taxon>
        <taxon>Dikarya</taxon>
        <taxon>Ascomycota</taxon>
        <taxon>Saccharomycotina</taxon>
        <taxon>Pichiomycetes</taxon>
        <taxon>Debaryomycetaceae</taxon>
        <taxon>Kurtzmaniella</taxon>
    </lineage>
</organism>
<feature type="compositionally biased region" description="Low complexity" evidence="2">
    <location>
        <begin position="40"/>
        <end position="51"/>
    </location>
</feature>